<dbReference type="EMBL" id="JBJQOH010000008">
    <property type="protein sequence ID" value="KAL3677265.1"/>
    <property type="molecule type" value="Genomic_DNA"/>
</dbReference>
<dbReference type="AlphaFoldDB" id="A0ABD3GDK8"/>
<reference evidence="1 2" key="1">
    <citation type="submission" date="2024-09" db="EMBL/GenBank/DDBJ databases">
        <title>Chromosome-scale assembly of Riccia sorocarpa.</title>
        <authorList>
            <person name="Paukszto L."/>
        </authorList>
    </citation>
    <scope>NUCLEOTIDE SEQUENCE [LARGE SCALE GENOMIC DNA]</scope>
    <source>
        <strain evidence="1">LP-2024</strain>
        <tissue evidence="1">Aerial parts of the thallus</tissue>
    </source>
</reference>
<keyword evidence="2" id="KW-1185">Reference proteome</keyword>
<accession>A0ABD3GDK8</accession>
<name>A0ABD3GDK8_9MARC</name>
<sequence length="206" mass="24096">MIATSEEQLRQHIKVLEKFCEDSSMRVNLTKTRWFRIGAKPKGEIRFQGQIVEECESYKYLGVQFAVNMRWVACIQSRVSSGLRALFTLWNRCCKAHLFDWGLRRKLFCALIMPVLLYGVAVWGPTTTKSGWLKLEKNLREELSKAVVRRLWCAPSPRQSYYLKDISSLYPYAEKSYLRAGLPRKVRQLIAQFRVSSHTLRIEEGR</sequence>
<dbReference type="PANTHER" id="PTHR47027:SF20">
    <property type="entry name" value="REVERSE TRANSCRIPTASE-LIKE PROTEIN WITH RNA-DIRECTED DNA POLYMERASE DOMAIN"/>
    <property type="match status" value="1"/>
</dbReference>
<dbReference type="PANTHER" id="PTHR47027">
    <property type="entry name" value="REVERSE TRANSCRIPTASE DOMAIN-CONTAINING PROTEIN"/>
    <property type="match status" value="1"/>
</dbReference>
<evidence type="ECO:0008006" key="3">
    <source>
        <dbReference type="Google" id="ProtNLM"/>
    </source>
</evidence>
<protein>
    <recommendedName>
        <fullName evidence="3">Reverse transcriptase</fullName>
    </recommendedName>
</protein>
<comment type="caution">
    <text evidence="1">The sequence shown here is derived from an EMBL/GenBank/DDBJ whole genome shotgun (WGS) entry which is preliminary data.</text>
</comment>
<dbReference type="Proteomes" id="UP001633002">
    <property type="component" value="Unassembled WGS sequence"/>
</dbReference>
<proteinExistence type="predicted"/>
<gene>
    <name evidence="1" type="ORF">R1sor_027213</name>
</gene>
<evidence type="ECO:0000313" key="2">
    <source>
        <dbReference type="Proteomes" id="UP001633002"/>
    </source>
</evidence>
<evidence type="ECO:0000313" key="1">
    <source>
        <dbReference type="EMBL" id="KAL3677265.1"/>
    </source>
</evidence>
<organism evidence="1 2">
    <name type="scientific">Riccia sorocarpa</name>
    <dbReference type="NCBI Taxonomy" id="122646"/>
    <lineage>
        <taxon>Eukaryota</taxon>
        <taxon>Viridiplantae</taxon>
        <taxon>Streptophyta</taxon>
        <taxon>Embryophyta</taxon>
        <taxon>Marchantiophyta</taxon>
        <taxon>Marchantiopsida</taxon>
        <taxon>Marchantiidae</taxon>
        <taxon>Marchantiales</taxon>
        <taxon>Ricciaceae</taxon>
        <taxon>Riccia</taxon>
    </lineage>
</organism>